<comment type="caution">
    <text evidence="12">The sequence shown here is derived from an EMBL/GenBank/DDBJ whole genome shotgun (WGS) entry which is preliminary data.</text>
</comment>
<dbReference type="RefSeq" id="WP_123223452.1">
    <property type="nucleotide sequence ID" value="NZ_RJSF01000040.1"/>
</dbReference>
<accession>A0A3N0GPA3</accession>
<dbReference type="SUPFAM" id="SSF54909">
    <property type="entry name" value="Dimeric alpha+beta barrel"/>
    <property type="match status" value="1"/>
</dbReference>
<keyword evidence="5" id="KW-0732">Signal</keyword>
<proteinExistence type="inferred from homology"/>
<organism evidence="12 13">
    <name type="scientific">Nocardioides pocheonensis</name>
    <dbReference type="NCBI Taxonomy" id="661485"/>
    <lineage>
        <taxon>Bacteria</taxon>
        <taxon>Bacillati</taxon>
        <taxon>Actinomycetota</taxon>
        <taxon>Actinomycetes</taxon>
        <taxon>Propionibacteriales</taxon>
        <taxon>Nocardioidaceae</taxon>
        <taxon>Nocardioides</taxon>
    </lineage>
</organism>
<protein>
    <submittedName>
        <fullName evidence="12">Dyp-type peroxidase</fullName>
    </submittedName>
</protein>
<keyword evidence="4" id="KW-0479">Metal-binding</keyword>
<evidence type="ECO:0000256" key="9">
    <source>
        <dbReference type="SAM" id="MobiDB-lite"/>
    </source>
</evidence>
<dbReference type="GO" id="GO:0046872">
    <property type="term" value="F:metal ion binding"/>
    <property type="evidence" value="ECO:0007669"/>
    <property type="project" value="UniProtKB-KW"/>
</dbReference>
<dbReference type="GO" id="GO:0004601">
    <property type="term" value="F:peroxidase activity"/>
    <property type="evidence" value="ECO:0007669"/>
    <property type="project" value="UniProtKB-KW"/>
</dbReference>
<dbReference type="Pfam" id="PF20628">
    <property type="entry name" value="Dyp_perox_C"/>
    <property type="match status" value="1"/>
</dbReference>
<dbReference type="PANTHER" id="PTHR30521">
    <property type="entry name" value="DEFERROCHELATASE/PEROXIDASE"/>
    <property type="match status" value="1"/>
</dbReference>
<feature type="compositionally biased region" description="Basic and acidic residues" evidence="9">
    <location>
        <begin position="371"/>
        <end position="384"/>
    </location>
</feature>
<dbReference type="InterPro" id="IPR006314">
    <property type="entry name" value="Dyp_peroxidase"/>
</dbReference>
<comment type="similarity">
    <text evidence="8">Belongs to the DyP-type peroxidase family.</text>
</comment>
<comment type="cofactor">
    <cofactor evidence="1">
        <name>heme b</name>
        <dbReference type="ChEBI" id="CHEBI:60344"/>
    </cofactor>
</comment>
<name>A0A3N0GPA3_9ACTN</name>
<evidence type="ECO:0000256" key="7">
    <source>
        <dbReference type="ARBA" id="ARBA00023004"/>
    </source>
</evidence>
<evidence type="ECO:0000259" key="10">
    <source>
        <dbReference type="Pfam" id="PF20628"/>
    </source>
</evidence>
<reference evidence="12 13" key="1">
    <citation type="submission" date="2018-11" db="EMBL/GenBank/DDBJ databases">
        <authorList>
            <person name="Li F."/>
        </authorList>
    </citation>
    <scope>NUCLEOTIDE SEQUENCE [LARGE SCALE GENOMIC DNA]</scope>
    <source>
        <strain evidence="12 13">Gsoil 818</strain>
    </source>
</reference>
<keyword evidence="13" id="KW-1185">Reference proteome</keyword>
<dbReference type="AlphaFoldDB" id="A0A3N0GPA3"/>
<dbReference type="PROSITE" id="PS51404">
    <property type="entry name" value="DYP_PEROXIDASE"/>
    <property type="match status" value="1"/>
</dbReference>
<dbReference type="InterPro" id="IPR048328">
    <property type="entry name" value="Dyp_perox_C"/>
</dbReference>
<evidence type="ECO:0000313" key="12">
    <source>
        <dbReference type="EMBL" id="RNM14046.1"/>
    </source>
</evidence>
<sequence length="498" mass="53801">MTEKSTPQNTPDIKVTAELRDIQGGAIGFFKDHERFLFINFADAATGKAFITELEPTLANGLEVRRFNEAFSENRRHQGDPDALQSTWVNFWISRPGLTFIGAPGLEAFPDEFAAGMGARNALIGDVGTSDPATWQAPFTGGAEPHAVIVLAGDNLADLDARRTKVEEMLARHSVTIVGRQDGDARPAPFGGHEHFGFKDGVSQPAIEKFTKSGKGGTIPPGDVFIGYRDSEGNISGQPVTTPPVAPTPYNPTPVPAPAQPLPDWTRNGSFVVLRKLRQDVGGFNTSMANAAPTVGLTTEQLAAKTVGRWPSGAPMERLPGCPAHIDPALNDPSVVAPEVLNAQHINAFDFTDDPDGNNVPRGSHIRKMNPRKDVLPDGDTSDKHRMVRRGITYGPEFTPGEPVYGQTVPDNQDRGLLFVNYQASIARTFEFVQSHWANREDFQKPGDGKDPIISQDTPDGPFNVPGHGQVNFARWVTTVGGGYFIAPSLSGLRALTR</sequence>
<keyword evidence="6" id="KW-0560">Oxidoreductase</keyword>
<evidence type="ECO:0000256" key="5">
    <source>
        <dbReference type="ARBA" id="ARBA00022729"/>
    </source>
</evidence>
<keyword evidence="7" id="KW-0408">Iron</keyword>
<feature type="region of interest" description="Disordered" evidence="9">
    <location>
        <begin position="362"/>
        <end position="384"/>
    </location>
</feature>
<dbReference type="NCBIfam" id="TIGR01413">
    <property type="entry name" value="Dyp_perox_fam"/>
    <property type="match status" value="1"/>
</dbReference>
<dbReference type="OrthoDB" id="236246at2"/>
<evidence type="ECO:0000256" key="2">
    <source>
        <dbReference type="ARBA" id="ARBA00022559"/>
    </source>
</evidence>
<dbReference type="GO" id="GO:0005829">
    <property type="term" value="C:cytosol"/>
    <property type="evidence" value="ECO:0007669"/>
    <property type="project" value="TreeGrafter"/>
</dbReference>
<feature type="domain" description="Dyp-type peroxidase C-terminal" evidence="10">
    <location>
        <begin position="263"/>
        <end position="439"/>
    </location>
</feature>
<evidence type="ECO:0000256" key="8">
    <source>
        <dbReference type="ARBA" id="ARBA00025737"/>
    </source>
</evidence>
<dbReference type="Pfam" id="PF21105">
    <property type="entry name" value="DyP_N"/>
    <property type="match status" value="1"/>
</dbReference>
<evidence type="ECO:0000256" key="1">
    <source>
        <dbReference type="ARBA" id="ARBA00001970"/>
    </source>
</evidence>
<evidence type="ECO:0000256" key="6">
    <source>
        <dbReference type="ARBA" id="ARBA00023002"/>
    </source>
</evidence>
<evidence type="ECO:0000313" key="13">
    <source>
        <dbReference type="Proteomes" id="UP000279994"/>
    </source>
</evidence>
<feature type="domain" description="DyP dimeric alpha+beta barrel" evidence="11">
    <location>
        <begin position="21"/>
        <end position="187"/>
    </location>
</feature>
<evidence type="ECO:0000259" key="11">
    <source>
        <dbReference type="Pfam" id="PF21105"/>
    </source>
</evidence>
<dbReference type="InterPro" id="IPR011008">
    <property type="entry name" value="Dimeric_a/b-barrel"/>
</dbReference>
<gene>
    <name evidence="12" type="ORF">EFL26_14000</name>
</gene>
<dbReference type="InterPro" id="IPR049509">
    <property type="entry name" value="DyP_N"/>
</dbReference>
<keyword evidence="3" id="KW-0349">Heme</keyword>
<dbReference type="GO" id="GO:0020037">
    <property type="term" value="F:heme binding"/>
    <property type="evidence" value="ECO:0007669"/>
    <property type="project" value="InterPro"/>
</dbReference>
<dbReference type="EMBL" id="RJSF01000040">
    <property type="protein sequence ID" value="RNM14046.1"/>
    <property type="molecule type" value="Genomic_DNA"/>
</dbReference>
<evidence type="ECO:0000256" key="4">
    <source>
        <dbReference type="ARBA" id="ARBA00022723"/>
    </source>
</evidence>
<dbReference type="Proteomes" id="UP000279994">
    <property type="component" value="Unassembled WGS sequence"/>
</dbReference>
<evidence type="ECO:0000256" key="3">
    <source>
        <dbReference type="ARBA" id="ARBA00022617"/>
    </source>
</evidence>
<dbReference type="PANTHER" id="PTHR30521:SF4">
    <property type="entry name" value="DEFERROCHELATASE"/>
    <property type="match status" value="1"/>
</dbReference>
<keyword evidence="2 12" id="KW-0575">Peroxidase</keyword>